<accession>A0AAV4ZIV3</accession>
<protein>
    <recommendedName>
        <fullName evidence="3">ATPase domain-containing protein</fullName>
    </recommendedName>
</protein>
<evidence type="ECO:0000313" key="4">
    <source>
        <dbReference type="EMBL" id="GJD87839.1"/>
    </source>
</evidence>
<evidence type="ECO:0000256" key="1">
    <source>
        <dbReference type="SAM" id="Coils"/>
    </source>
</evidence>
<reference evidence="4" key="1">
    <citation type="journal article" date="2016" name="Front. Microbiol.">
        <title>Genome Sequence of the Piezophilic, Mesophilic Sulfate-Reducing Bacterium Desulfovibrio indicus J2T.</title>
        <authorList>
            <person name="Cao J."/>
            <person name="Maignien L."/>
            <person name="Shao Z."/>
            <person name="Alain K."/>
            <person name="Jebbar M."/>
        </authorList>
    </citation>
    <scope>NUCLEOTIDE SEQUENCE</scope>
    <source>
        <strain evidence="4">DSM 16372</strain>
    </source>
</reference>
<dbReference type="SUPFAM" id="SSF52540">
    <property type="entry name" value="P-loop containing nucleoside triphosphate hydrolases"/>
    <property type="match status" value="1"/>
</dbReference>
<feature type="compositionally biased region" description="Low complexity" evidence="2">
    <location>
        <begin position="756"/>
        <end position="776"/>
    </location>
</feature>
<evidence type="ECO:0000313" key="5">
    <source>
        <dbReference type="Proteomes" id="UP001055247"/>
    </source>
</evidence>
<name>A0AAV4ZIV3_9HYPH</name>
<gene>
    <name evidence="4" type="ORF">BHAOGJBA_1344</name>
</gene>
<dbReference type="Proteomes" id="UP001055247">
    <property type="component" value="Unassembled WGS sequence"/>
</dbReference>
<proteinExistence type="predicted"/>
<feature type="region of interest" description="Disordered" evidence="2">
    <location>
        <begin position="2022"/>
        <end position="2042"/>
    </location>
</feature>
<keyword evidence="1" id="KW-0175">Coiled coil</keyword>
<dbReference type="GO" id="GO:0005524">
    <property type="term" value="F:ATP binding"/>
    <property type="evidence" value="ECO:0007669"/>
    <property type="project" value="InterPro"/>
</dbReference>
<feature type="domain" description="ATPase" evidence="3">
    <location>
        <begin position="1654"/>
        <end position="1771"/>
    </location>
</feature>
<evidence type="ECO:0000259" key="3">
    <source>
        <dbReference type="Pfam" id="PF01637"/>
    </source>
</evidence>
<sequence>MQTPYSTTPRPDGIDPDLWAVLSERLRNYLARHPGSLPVIEASVYRHLPATVDLEWVRSKLTPSMPTHAAAHAERARSQNVVAFTDWPDTHEVSLDDVALVHLQAMRMPLGLFQLSRAYVRKLSDPTTLHAGFRDWIRKTVALAGFGHDGLLEVDEDQVLRALIDKGENRRARDFAILATIGSSPEVEVAPLCEEFGDVLGLREHWDHHAKFLLRFAATCHEQAFVHDASPPAGKVEELVYAICRHDQPGPYAFLVFDMDNEGYPPIYQSEGGGEADDGRPTVPVPTYVDGAWLRERLALSGAIRSQLHRSRELLAVFAPAGWWPSEKPSGVEIEGRLLAALSMPHVLAVINYEILARSPAECGAWESSPFRTFYRKIAALLRSYVADGVSPDGSADGVADRAALAVLIEFGHIDLAREFAVLRGAELFDEDFVSLMEGRDEFEEEVAFLKARRQLKAWTDRRVRIETLDGIRRLSNREIQAFGPDAPPSTRRRHPQAPASSPRRKHRPQHRVEIMDLPTADVSPVEETVRGAAEANAERWSAALGEASALALALAQGEPDPTGLVGIRACIEAAETAAKAWDEARPKRVDAAPFVERLRGVRTDLARMIDDAGSEHVPPEVPSVATIAPTDVTGVGRAVEAAADDVRVALEAEGRVGDLNAAMGAEARLVRKAAIGAEIAAAVGVLLERIDTGVRSLGAAATLLSAAGGPEAVDPPSGPTSAVEQAPTDEGGSGSAPPEVDARPGAETRTDEAAVEAPSAVEAPAAAAADVASAPVPAPAEDTEIADDPDVEEGDLALMASLSGEDAATDLPSDAESIDPPEDRVNARLLDLVRTREFGLAHHLAAAARVVEPGAGLAVSAEEMRFAAASGCLDHAFLQTAPEVAANLVETGLTALDAIPSSSDGPVAAARRILLYPTALEMVLFHPDTSAVEMVRGLNGLVEEVQEEHARLVESATAVSRSRLPLSPAVLGHVSNTIEAQSGADAMRARTLELIEAFSRTAYSFQLAIRIRTALFQSDGLIGLLRDAMQGRDSAAAEAAVADFVKATADRSLIVDAFDRAEIALCRQYRGIDGPARDRMITHVEDIRDAASEYLGRRMAARIVSAQDTPRIREAVSELRKRLAAAVGAFRRLEGTDDPVLASAAGFAADRYEALDVVLAGDVRAVGRTAHAVALHGSLPILETLQFGRSWQPSPYDPSEIVEAVLAAPQPLLPPQGAERDAAYENVVRRRIEDGSLVGARMLIDLAAEHGISAASASGMSERIRADVEAAREELARESADARALIERVMRFGSLSRPEEAQRLISVVDRVAEARVPVAVSLEDREERIDVERIYDVRIASALLAEASDEARSLLEEPRGRLLARIDAMAARLPAEDVRHMRSLCGEDDLLTAEEIVALAEVRGSIVAATAARVDRLEILERTTLPAAVAQGRNYAEAVAAAIAAGSDLPGAPFSLLSPSRRERSGELFAAWRELFRHLEGGLGGSSLAEEAGALLEGLGIAFRLREISKLSSAQRRLFVADWEGILPTDVESHLLPDFGSLTHGGWRTAVTTTLPGDAVLSEIAKSAGSSGILLLVAEVVSQERRERFLLQNLAVRRRIVLVDSASLVQALAEPELRALTPIELGQPYSYAWPFRDFGREAVPPELFVGRRQELETLFEAGGSCVVYGGRRIGKTALLKHLVATRDDPANGTLVAFVDAQEIGSSHLPKKIWDDLQKALPAIFEKKNVGADPRRVAEEIERWLKADPRRRIVVLIDEADDFVRADAAQSFAVFHALQTLMSNTGRRFKLVLSGLHNVTRLAQVGNSPILQISSNPQRIGPLMGEELKDAEDLVVRPFAALGIRFERREDVWRLLSYANYVPVLAQTLAKHLLEQVVEEAVRTDRVVRVITRGLVSRIFETKQVREEVKEKFLMTLRIDLRYELLAHVVADLVLGNEASGIIEEGVSVRLIRDHALECWPKGFSDPNRVSLFEDLVDEMEGLGILRQVSADRWTLRSTAVTRLLGTRDEVGTKLLEFMDREGPSEFDPKSHRRQLEPAVGYEKADRRSSPLTLVQERDLIADPTPVKVVFGTAMADVDLVSLALRTAPGSFSDGNRFEVFAQAFADRRELLDRLRQIRGGDRQTVVVVDVRSPWEPDWIVDALKVRPVVEKAAKVVFVGSAAHAAAYASDPRFVRLTTVRAVPLEPWSTAFLDAQLIRTNSIAGGEVRDALYGSLGGWNGPLAQVLQTGRGGPLATRVEKLAAEIDASPDTPLRLGMDGRFGAVLDALAEYHGASSPFHVGDVAVLFDEIPRLRDLAREGGHLSNAEATVAYGMLTGAFLPLPSARNDEATGASYALSPLVQRVVASGNRKEAA</sequence>
<dbReference type="RefSeq" id="WP_238229830.1">
    <property type="nucleotide sequence ID" value="NZ_BPQO01000004.1"/>
</dbReference>
<evidence type="ECO:0000256" key="2">
    <source>
        <dbReference type="SAM" id="MobiDB-lite"/>
    </source>
</evidence>
<dbReference type="EMBL" id="BPQO01000004">
    <property type="protein sequence ID" value="GJD87839.1"/>
    <property type="molecule type" value="Genomic_DNA"/>
</dbReference>
<organism evidence="4 5">
    <name type="scientific">Methylobacterium hispanicum</name>
    <dbReference type="NCBI Taxonomy" id="270350"/>
    <lineage>
        <taxon>Bacteria</taxon>
        <taxon>Pseudomonadati</taxon>
        <taxon>Pseudomonadota</taxon>
        <taxon>Alphaproteobacteria</taxon>
        <taxon>Hyphomicrobiales</taxon>
        <taxon>Methylobacteriaceae</taxon>
        <taxon>Methylobacterium</taxon>
    </lineage>
</organism>
<feature type="compositionally biased region" description="Basic and acidic residues" evidence="2">
    <location>
        <begin position="2022"/>
        <end position="2036"/>
    </location>
</feature>
<dbReference type="Pfam" id="PF01637">
    <property type="entry name" value="ATPase_2"/>
    <property type="match status" value="1"/>
</dbReference>
<dbReference type="Gene3D" id="3.40.50.300">
    <property type="entry name" value="P-loop containing nucleotide triphosphate hydrolases"/>
    <property type="match status" value="1"/>
</dbReference>
<dbReference type="InterPro" id="IPR027417">
    <property type="entry name" value="P-loop_NTPase"/>
</dbReference>
<feature type="compositionally biased region" description="Acidic residues" evidence="2">
    <location>
        <begin position="782"/>
        <end position="791"/>
    </location>
</feature>
<keyword evidence="5" id="KW-1185">Reference proteome</keyword>
<feature type="region of interest" description="Disordered" evidence="2">
    <location>
        <begin position="708"/>
        <end position="791"/>
    </location>
</feature>
<dbReference type="InterPro" id="IPR011579">
    <property type="entry name" value="ATPase_dom"/>
</dbReference>
<feature type="coiled-coil region" evidence="1">
    <location>
        <begin position="1262"/>
        <end position="1289"/>
    </location>
</feature>
<feature type="region of interest" description="Disordered" evidence="2">
    <location>
        <begin position="480"/>
        <end position="512"/>
    </location>
</feature>
<reference evidence="4" key="2">
    <citation type="submission" date="2021-08" db="EMBL/GenBank/DDBJ databases">
        <authorList>
            <person name="Tani A."/>
            <person name="Ola A."/>
            <person name="Ogura Y."/>
            <person name="Katsura K."/>
            <person name="Hayashi T."/>
        </authorList>
    </citation>
    <scope>NUCLEOTIDE SEQUENCE</scope>
    <source>
        <strain evidence="4">DSM 16372</strain>
    </source>
</reference>
<feature type="compositionally biased region" description="Basic and acidic residues" evidence="2">
    <location>
        <begin position="741"/>
        <end position="753"/>
    </location>
</feature>
<comment type="caution">
    <text evidence="4">The sequence shown here is derived from an EMBL/GenBank/DDBJ whole genome shotgun (WGS) entry which is preliminary data.</text>
</comment>